<evidence type="ECO:0000313" key="1">
    <source>
        <dbReference type="EMBL" id="KAK1310606.1"/>
    </source>
</evidence>
<gene>
    <name evidence="1" type="ORF">QJS10_CPA08g00207</name>
</gene>
<dbReference type="Proteomes" id="UP001180020">
    <property type="component" value="Unassembled WGS sequence"/>
</dbReference>
<dbReference type="AlphaFoldDB" id="A0AAV9EBJ6"/>
<keyword evidence="2" id="KW-1185">Reference proteome</keyword>
<sequence>MGVRHSRWVMGGTEEGQGSLPRVLEVARVQREECMQGQEVGGEEVAWRNYVNSPGCDKGSEAGFLSGVMAVRRASQIRDDASPALEFDIGRRTRACGLEAVAEVQWKRQMTAQR</sequence>
<dbReference type="EMBL" id="JAUJYO010000008">
    <property type="protein sequence ID" value="KAK1310606.1"/>
    <property type="molecule type" value="Genomic_DNA"/>
</dbReference>
<comment type="caution">
    <text evidence="1">The sequence shown here is derived from an EMBL/GenBank/DDBJ whole genome shotgun (WGS) entry which is preliminary data.</text>
</comment>
<name>A0AAV9EBJ6_ACOCL</name>
<reference evidence="1" key="2">
    <citation type="submission" date="2023-06" db="EMBL/GenBank/DDBJ databases">
        <authorList>
            <person name="Ma L."/>
            <person name="Liu K.-W."/>
            <person name="Li Z."/>
            <person name="Hsiao Y.-Y."/>
            <person name="Qi Y."/>
            <person name="Fu T."/>
            <person name="Tang G."/>
            <person name="Zhang D."/>
            <person name="Sun W.-H."/>
            <person name="Liu D.-K."/>
            <person name="Li Y."/>
            <person name="Chen G.-Z."/>
            <person name="Liu X.-D."/>
            <person name="Liao X.-Y."/>
            <person name="Jiang Y.-T."/>
            <person name="Yu X."/>
            <person name="Hao Y."/>
            <person name="Huang J."/>
            <person name="Zhao X.-W."/>
            <person name="Ke S."/>
            <person name="Chen Y.-Y."/>
            <person name="Wu W.-L."/>
            <person name="Hsu J.-L."/>
            <person name="Lin Y.-F."/>
            <person name="Huang M.-D."/>
            <person name="Li C.-Y."/>
            <person name="Huang L."/>
            <person name="Wang Z.-W."/>
            <person name="Zhao X."/>
            <person name="Zhong W.-Y."/>
            <person name="Peng D.-H."/>
            <person name="Ahmad S."/>
            <person name="Lan S."/>
            <person name="Zhang J.-S."/>
            <person name="Tsai W.-C."/>
            <person name="Van De Peer Y."/>
            <person name="Liu Z.-J."/>
        </authorList>
    </citation>
    <scope>NUCLEOTIDE SEQUENCE</scope>
    <source>
        <strain evidence="1">CP</strain>
        <tissue evidence="1">Leaves</tissue>
    </source>
</reference>
<protein>
    <submittedName>
        <fullName evidence="1">Uncharacterized protein</fullName>
    </submittedName>
</protein>
<reference evidence="1" key="1">
    <citation type="journal article" date="2023" name="Nat. Commun.">
        <title>Diploid and tetraploid genomes of Acorus and the evolution of monocots.</title>
        <authorList>
            <person name="Ma L."/>
            <person name="Liu K.W."/>
            <person name="Li Z."/>
            <person name="Hsiao Y.Y."/>
            <person name="Qi Y."/>
            <person name="Fu T."/>
            <person name="Tang G.D."/>
            <person name="Zhang D."/>
            <person name="Sun W.H."/>
            <person name="Liu D.K."/>
            <person name="Li Y."/>
            <person name="Chen G.Z."/>
            <person name="Liu X.D."/>
            <person name="Liao X.Y."/>
            <person name="Jiang Y.T."/>
            <person name="Yu X."/>
            <person name="Hao Y."/>
            <person name="Huang J."/>
            <person name="Zhao X.W."/>
            <person name="Ke S."/>
            <person name="Chen Y.Y."/>
            <person name="Wu W.L."/>
            <person name="Hsu J.L."/>
            <person name="Lin Y.F."/>
            <person name="Huang M.D."/>
            <person name="Li C.Y."/>
            <person name="Huang L."/>
            <person name="Wang Z.W."/>
            <person name="Zhao X."/>
            <person name="Zhong W.Y."/>
            <person name="Peng D.H."/>
            <person name="Ahmad S."/>
            <person name="Lan S."/>
            <person name="Zhang J.S."/>
            <person name="Tsai W.C."/>
            <person name="Van de Peer Y."/>
            <person name="Liu Z.J."/>
        </authorList>
    </citation>
    <scope>NUCLEOTIDE SEQUENCE</scope>
    <source>
        <strain evidence="1">CP</strain>
    </source>
</reference>
<proteinExistence type="predicted"/>
<evidence type="ECO:0000313" key="2">
    <source>
        <dbReference type="Proteomes" id="UP001180020"/>
    </source>
</evidence>
<organism evidence="1 2">
    <name type="scientific">Acorus calamus</name>
    <name type="common">Sweet flag</name>
    <dbReference type="NCBI Taxonomy" id="4465"/>
    <lineage>
        <taxon>Eukaryota</taxon>
        <taxon>Viridiplantae</taxon>
        <taxon>Streptophyta</taxon>
        <taxon>Embryophyta</taxon>
        <taxon>Tracheophyta</taxon>
        <taxon>Spermatophyta</taxon>
        <taxon>Magnoliopsida</taxon>
        <taxon>Liliopsida</taxon>
        <taxon>Acoraceae</taxon>
        <taxon>Acorus</taxon>
    </lineage>
</organism>
<accession>A0AAV9EBJ6</accession>